<dbReference type="Pfam" id="PF01554">
    <property type="entry name" value="MatE"/>
    <property type="match status" value="2"/>
</dbReference>
<feature type="transmembrane region" description="Helical" evidence="2">
    <location>
        <begin position="54"/>
        <end position="81"/>
    </location>
</feature>
<keyword evidence="2" id="KW-0472">Membrane</keyword>
<dbReference type="InterPro" id="IPR002528">
    <property type="entry name" value="MATE_fam"/>
</dbReference>
<feature type="transmembrane region" description="Helical" evidence="2">
    <location>
        <begin position="21"/>
        <end position="42"/>
    </location>
</feature>
<dbReference type="CDD" id="cd13131">
    <property type="entry name" value="MATE_NorM_like"/>
    <property type="match status" value="1"/>
</dbReference>
<feature type="transmembrane region" description="Helical" evidence="2">
    <location>
        <begin position="203"/>
        <end position="222"/>
    </location>
</feature>
<keyword evidence="4" id="KW-1185">Reference proteome</keyword>
<proteinExistence type="predicted"/>
<dbReference type="PANTHER" id="PTHR43298">
    <property type="entry name" value="MULTIDRUG RESISTANCE PROTEIN NORM-RELATED"/>
    <property type="match status" value="1"/>
</dbReference>
<keyword evidence="2" id="KW-0812">Transmembrane</keyword>
<feature type="transmembrane region" description="Helical" evidence="2">
    <location>
        <begin position="403"/>
        <end position="425"/>
    </location>
</feature>
<evidence type="ECO:0000313" key="4">
    <source>
        <dbReference type="Proteomes" id="UP001430954"/>
    </source>
</evidence>
<protein>
    <submittedName>
        <fullName evidence="3">MATE family efflux transporter</fullName>
    </submittedName>
</protein>
<keyword evidence="1" id="KW-0813">Transport</keyword>
<sequence length="485" mass="50567">MSHSEPAHDAPTPRLRRELRSTAWLAAPLIAGHVSTGLIGFVDSVIAGHHGTTTLASVAVGTALFWLAMMVPMGTLMALPPSVSQLDGANRRVEIGPLFRQALWLAASLGVALFAMLSLLVHAMGPMGIAAEIRPGATDFLHGIRWGVPALTLYYCMRYLSDGLHWTLPTMVLGFGGLLLLVPLGWVFTFGRFGLPEMGAGGLGLASAIMLWTQAIVFALYLRRSRRFADLRLFDGFLTRRNRPDGARIRGLLRTGLPIGVTVTMEGSLFIVTALLIGRLGEVPVAAHQIAINVAALCFMVPFGLAEATTVRVGHALGRGLGSTGVRRAALAGLLLTLGTQALSGLGLLLGHDHLAALYTRDTAVAALAGTLLLYAMAFQFPDGVQVLSAGALRGLRDTRVPMVLAALAYWGIGMPLGAGLGLGVPGIVEPMGPPGMWIGLIAGLTVAAVLLGLRFVRASAPGRLPPPVSANTPAAPVAAVTSGG</sequence>
<name>A0ABS7T2X2_9GAMM</name>
<organism evidence="3 4">
    <name type="scientific">Novilysobacter selenitireducens</name>
    <dbReference type="NCBI Taxonomy" id="2872639"/>
    <lineage>
        <taxon>Bacteria</taxon>
        <taxon>Pseudomonadati</taxon>
        <taxon>Pseudomonadota</taxon>
        <taxon>Gammaproteobacteria</taxon>
        <taxon>Lysobacterales</taxon>
        <taxon>Lysobacteraceae</taxon>
        <taxon>Novilysobacter</taxon>
    </lineage>
</organism>
<dbReference type="PANTHER" id="PTHR43298:SF2">
    <property type="entry name" value="FMN_FAD EXPORTER YEEO-RELATED"/>
    <property type="match status" value="1"/>
</dbReference>
<evidence type="ECO:0000256" key="2">
    <source>
        <dbReference type="SAM" id="Phobius"/>
    </source>
</evidence>
<accession>A0ABS7T2X2</accession>
<feature type="transmembrane region" description="Helical" evidence="2">
    <location>
        <begin position="257"/>
        <end position="278"/>
    </location>
</feature>
<dbReference type="InterPro" id="IPR050222">
    <property type="entry name" value="MATE_MdtK"/>
</dbReference>
<feature type="transmembrane region" description="Helical" evidence="2">
    <location>
        <begin position="363"/>
        <end position="382"/>
    </location>
</feature>
<dbReference type="RefSeq" id="WP_223674427.1">
    <property type="nucleotide sequence ID" value="NZ_JAINZW010000001.1"/>
</dbReference>
<keyword evidence="2" id="KW-1133">Transmembrane helix</keyword>
<comment type="caution">
    <text evidence="3">The sequence shown here is derived from an EMBL/GenBank/DDBJ whole genome shotgun (WGS) entry which is preliminary data.</text>
</comment>
<evidence type="ECO:0000256" key="1">
    <source>
        <dbReference type="ARBA" id="ARBA00022448"/>
    </source>
</evidence>
<feature type="transmembrane region" description="Helical" evidence="2">
    <location>
        <begin position="290"/>
        <end position="308"/>
    </location>
</feature>
<gene>
    <name evidence="3" type="ORF">K6753_01575</name>
</gene>
<dbReference type="Proteomes" id="UP001430954">
    <property type="component" value="Unassembled WGS sequence"/>
</dbReference>
<feature type="transmembrane region" description="Helical" evidence="2">
    <location>
        <begin position="102"/>
        <end position="123"/>
    </location>
</feature>
<reference evidence="3 4" key="1">
    <citation type="submission" date="2021-09" db="EMBL/GenBank/DDBJ databases">
        <title>Lysobacter sp. 13A isolated from the river sediment.</title>
        <authorList>
            <person name="Liu H."/>
            <person name="Li S."/>
            <person name="Mao S."/>
        </authorList>
    </citation>
    <scope>NUCLEOTIDE SEQUENCE [LARGE SCALE GENOMIC DNA]</scope>
    <source>
        <strain evidence="3 4">13A</strain>
    </source>
</reference>
<feature type="transmembrane region" description="Helical" evidence="2">
    <location>
        <begin position="437"/>
        <end position="457"/>
    </location>
</feature>
<feature type="transmembrane region" description="Helical" evidence="2">
    <location>
        <begin position="172"/>
        <end position="191"/>
    </location>
</feature>
<dbReference type="NCBIfam" id="TIGR00797">
    <property type="entry name" value="matE"/>
    <property type="match status" value="1"/>
</dbReference>
<feature type="transmembrane region" description="Helical" evidence="2">
    <location>
        <begin position="329"/>
        <end position="351"/>
    </location>
</feature>
<dbReference type="EMBL" id="JAINZW010000001">
    <property type="protein sequence ID" value="MBZ4038225.1"/>
    <property type="molecule type" value="Genomic_DNA"/>
</dbReference>
<evidence type="ECO:0000313" key="3">
    <source>
        <dbReference type="EMBL" id="MBZ4038225.1"/>
    </source>
</evidence>